<gene>
    <name evidence="3" type="ORF">APLA_LOCUS1156</name>
</gene>
<comment type="caution">
    <text evidence="3">The sequence shown here is derived from an EMBL/GenBank/DDBJ whole genome shotgun (WGS) entry which is preliminary data.</text>
</comment>
<evidence type="ECO:0000256" key="1">
    <source>
        <dbReference type="SAM" id="MobiDB-lite"/>
    </source>
</evidence>
<protein>
    <submittedName>
        <fullName evidence="3">Uncharacterized protein</fullName>
    </submittedName>
</protein>
<keyword evidence="4" id="KW-1185">Reference proteome</keyword>
<dbReference type="AlphaFoldDB" id="A0A8S0YSX4"/>
<sequence length="82" mass="9099">MLGFALPLLQMLLLTLEVAVFIQLAEMLCPDTTFLTSDTSLDSENPGTSRTPHQVDRTSTTQAQTFYSLDCQPELVKCLGKY</sequence>
<reference evidence="3 4" key="1">
    <citation type="submission" date="2020-04" db="EMBL/GenBank/DDBJ databases">
        <authorList>
            <person name="Wallbank WR R."/>
            <person name="Pardo Diaz C."/>
            <person name="Kozak K."/>
            <person name="Martin S."/>
            <person name="Jiggins C."/>
            <person name="Moest M."/>
            <person name="Warren A I."/>
            <person name="Byers J.R.P. K."/>
            <person name="Montejo-Kovacevich G."/>
            <person name="Yen C E."/>
        </authorList>
    </citation>
    <scope>NUCLEOTIDE SEQUENCE [LARGE SCALE GENOMIC DNA]</scope>
</reference>
<feature type="signal peptide" evidence="2">
    <location>
        <begin position="1"/>
        <end position="27"/>
    </location>
</feature>
<proteinExistence type="predicted"/>
<evidence type="ECO:0000256" key="2">
    <source>
        <dbReference type="SAM" id="SignalP"/>
    </source>
</evidence>
<organism evidence="3 4">
    <name type="scientific">Arctia plantaginis</name>
    <name type="common">Wood tiger moth</name>
    <name type="synonym">Phalaena plantaginis</name>
    <dbReference type="NCBI Taxonomy" id="874455"/>
    <lineage>
        <taxon>Eukaryota</taxon>
        <taxon>Metazoa</taxon>
        <taxon>Ecdysozoa</taxon>
        <taxon>Arthropoda</taxon>
        <taxon>Hexapoda</taxon>
        <taxon>Insecta</taxon>
        <taxon>Pterygota</taxon>
        <taxon>Neoptera</taxon>
        <taxon>Endopterygota</taxon>
        <taxon>Lepidoptera</taxon>
        <taxon>Glossata</taxon>
        <taxon>Ditrysia</taxon>
        <taxon>Noctuoidea</taxon>
        <taxon>Erebidae</taxon>
        <taxon>Arctiinae</taxon>
        <taxon>Arctia</taxon>
    </lineage>
</organism>
<feature type="region of interest" description="Disordered" evidence="1">
    <location>
        <begin position="38"/>
        <end position="58"/>
    </location>
</feature>
<feature type="chain" id="PRO_5035821829" evidence="2">
    <location>
        <begin position="28"/>
        <end position="82"/>
    </location>
</feature>
<evidence type="ECO:0000313" key="3">
    <source>
        <dbReference type="EMBL" id="CAB3222549.1"/>
    </source>
</evidence>
<accession>A0A8S0YSX4</accession>
<keyword evidence="2" id="KW-0732">Signal</keyword>
<dbReference type="EMBL" id="CADEBC010000088">
    <property type="protein sequence ID" value="CAB3222549.1"/>
    <property type="molecule type" value="Genomic_DNA"/>
</dbReference>
<dbReference type="Proteomes" id="UP000494106">
    <property type="component" value="Unassembled WGS sequence"/>
</dbReference>
<evidence type="ECO:0000313" key="4">
    <source>
        <dbReference type="Proteomes" id="UP000494106"/>
    </source>
</evidence>
<name>A0A8S0YSX4_ARCPL</name>
<feature type="compositionally biased region" description="Polar residues" evidence="1">
    <location>
        <begin position="45"/>
        <end position="58"/>
    </location>
</feature>